<dbReference type="GO" id="GO:0004252">
    <property type="term" value="F:serine-type endopeptidase activity"/>
    <property type="evidence" value="ECO:0007669"/>
    <property type="project" value="InterPro"/>
</dbReference>
<evidence type="ECO:0000256" key="5">
    <source>
        <dbReference type="ARBA" id="ARBA00022989"/>
    </source>
</evidence>
<feature type="domain" description="Peptidase S54 rhomboid" evidence="8">
    <location>
        <begin position="190"/>
        <end position="339"/>
    </location>
</feature>
<comment type="caution">
    <text evidence="10">The sequence shown here is derived from an EMBL/GenBank/DDBJ whole genome shotgun (WGS) entry which is preliminary data.</text>
</comment>
<dbReference type="InterPro" id="IPR022764">
    <property type="entry name" value="Peptidase_S54_rhomboid_dom"/>
</dbReference>
<reference evidence="10 11" key="2">
    <citation type="submission" date="2017-07" db="EMBL/GenBank/DDBJ databases">
        <title>Candidatus Dactylopiibacterium carminicum, a nitrogen-fixing symbiont of the cochineal insect Dactylopius coccus and Dactylopius opuntiae (Hemiptera: Coccoidea: Dactylopiidae).</title>
        <authorList>
            <person name="Vera A."/>
        </authorList>
    </citation>
    <scope>NUCLEOTIDE SEQUENCE [LARGE SCALE GENOMIC DNA]</scope>
    <source>
        <strain evidence="10 11">NFDCM</strain>
    </source>
</reference>
<evidence type="ECO:0000256" key="4">
    <source>
        <dbReference type="ARBA" id="ARBA00022801"/>
    </source>
</evidence>
<feature type="transmembrane region" description="Helical" evidence="7">
    <location>
        <begin position="58"/>
        <end position="78"/>
    </location>
</feature>
<evidence type="ECO:0000256" key="1">
    <source>
        <dbReference type="ARBA" id="ARBA00004141"/>
    </source>
</evidence>
<dbReference type="PANTHER" id="PTHR43731:SF14">
    <property type="entry name" value="PRESENILIN-ASSOCIATED RHOMBOID-LIKE PROTEIN, MITOCHONDRIAL"/>
    <property type="match status" value="1"/>
</dbReference>
<evidence type="ECO:0000313" key="10">
    <source>
        <dbReference type="EMBL" id="PAS92389.1"/>
    </source>
</evidence>
<feature type="transmembrane region" description="Helical" evidence="7">
    <location>
        <begin position="281"/>
        <end position="304"/>
    </location>
</feature>
<name>A0A272EQK3_9RHOO</name>
<feature type="transmembrane region" description="Helical" evidence="7">
    <location>
        <begin position="211"/>
        <end position="236"/>
    </location>
</feature>
<keyword evidence="6 7" id="KW-0472">Membrane</keyword>
<dbReference type="AlphaFoldDB" id="A0A272EQK3"/>
<evidence type="ECO:0000259" key="8">
    <source>
        <dbReference type="Pfam" id="PF01694"/>
    </source>
</evidence>
<protein>
    <submittedName>
        <fullName evidence="9">Rhomboid family intramembrane serine protease</fullName>
    </submittedName>
</protein>
<dbReference type="Proteomes" id="UP000216107">
    <property type="component" value="Unassembled WGS sequence"/>
</dbReference>
<evidence type="ECO:0000256" key="7">
    <source>
        <dbReference type="SAM" id="Phobius"/>
    </source>
</evidence>
<dbReference type="EMBL" id="MDUX01000042">
    <property type="protein sequence ID" value="KAF7598623.1"/>
    <property type="molecule type" value="Genomic_DNA"/>
</dbReference>
<dbReference type="PANTHER" id="PTHR43731">
    <property type="entry name" value="RHOMBOID PROTEASE"/>
    <property type="match status" value="1"/>
</dbReference>
<comment type="subcellular location">
    <subcellularLocation>
        <location evidence="1">Membrane</location>
        <topology evidence="1">Multi-pass membrane protein</topology>
    </subcellularLocation>
</comment>
<dbReference type="InterPro" id="IPR050925">
    <property type="entry name" value="Rhomboid_protease_S54"/>
</dbReference>
<evidence type="ECO:0000256" key="2">
    <source>
        <dbReference type="ARBA" id="ARBA00009045"/>
    </source>
</evidence>
<dbReference type="GO" id="GO:0016020">
    <property type="term" value="C:membrane"/>
    <property type="evidence" value="ECO:0007669"/>
    <property type="project" value="UniProtKB-SubCell"/>
</dbReference>
<dbReference type="Pfam" id="PF01694">
    <property type="entry name" value="Rhomboid"/>
    <property type="match status" value="1"/>
</dbReference>
<dbReference type="PROSITE" id="PS51257">
    <property type="entry name" value="PROKAR_LIPOPROTEIN"/>
    <property type="match status" value="1"/>
</dbReference>
<organism evidence="10 11">
    <name type="scientific">Candidatus Dactylopiibacterium carminicum</name>
    <dbReference type="NCBI Taxonomy" id="857335"/>
    <lineage>
        <taxon>Bacteria</taxon>
        <taxon>Pseudomonadati</taxon>
        <taxon>Pseudomonadota</taxon>
        <taxon>Betaproteobacteria</taxon>
        <taxon>Rhodocyclales</taxon>
        <taxon>Rhodocyclaceae</taxon>
        <taxon>Candidatus Dactylopiibacterium</taxon>
    </lineage>
</organism>
<evidence type="ECO:0000256" key="6">
    <source>
        <dbReference type="ARBA" id="ARBA00023136"/>
    </source>
</evidence>
<keyword evidence="5 7" id="KW-1133">Transmembrane helix</keyword>
<reference evidence="9 12" key="1">
    <citation type="submission" date="2016-08" db="EMBL/GenBank/DDBJ databases">
        <title>Candidatus Dactylopiibacterium carminicum genome sequence.</title>
        <authorList>
            <person name="Ramirez-Puebla S.T."/>
            <person name="Ormeno-Orrillo E."/>
            <person name="Vera-Ponce De Leon A."/>
            <person name="Luis L."/>
            <person name="Sanchez-Flores A."/>
            <person name="Monica R."/>
            <person name="Martinez-Romero E."/>
        </authorList>
    </citation>
    <scope>NUCLEOTIDE SEQUENCE [LARGE SCALE GENOMIC DNA]</scope>
    <source>
        <strain evidence="9">END1</strain>
    </source>
</reference>
<dbReference type="InterPro" id="IPR035952">
    <property type="entry name" value="Rhomboid-like_sf"/>
</dbReference>
<evidence type="ECO:0000313" key="9">
    <source>
        <dbReference type="EMBL" id="KAF7598623.1"/>
    </source>
</evidence>
<proteinExistence type="inferred from homology"/>
<feature type="transmembrane region" description="Helical" evidence="7">
    <location>
        <begin position="248"/>
        <end position="274"/>
    </location>
</feature>
<feature type="transmembrane region" description="Helical" evidence="7">
    <location>
        <begin position="319"/>
        <end position="338"/>
    </location>
</feature>
<keyword evidence="4" id="KW-0378">Hydrolase</keyword>
<dbReference type="OrthoDB" id="9814037at2"/>
<keyword evidence="12" id="KW-1185">Reference proteome</keyword>
<accession>A0A272EQK3</accession>
<gene>
    <name evidence="9" type="ORF">BGI27_12130</name>
    <name evidence="10" type="ORF">CGU29_11685</name>
</gene>
<dbReference type="EMBL" id="NMRN01000039">
    <property type="protein sequence ID" value="PAS92389.1"/>
    <property type="molecule type" value="Genomic_DNA"/>
</dbReference>
<evidence type="ECO:0000313" key="11">
    <source>
        <dbReference type="Proteomes" id="UP000216107"/>
    </source>
</evidence>
<dbReference type="Gene3D" id="1.20.1540.10">
    <property type="entry name" value="Rhomboid-like"/>
    <property type="match status" value="1"/>
</dbReference>
<dbReference type="Proteomes" id="UP000623509">
    <property type="component" value="Unassembled WGS sequence"/>
</dbReference>
<keyword evidence="9" id="KW-0645">Protease</keyword>
<evidence type="ECO:0000256" key="3">
    <source>
        <dbReference type="ARBA" id="ARBA00022692"/>
    </source>
</evidence>
<comment type="similarity">
    <text evidence="2">Belongs to the peptidase S54 family.</text>
</comment>
<sequence length="530" mass="58697">MRPYWGNCCRRPLPVVSIPISSVCSCDGWRPVPARWRDIARKCGRMLMMPYVSRITRARFPVAVLLLVLINLFVYFVLQARDEQRYELLGDYYASSVLPGIEFPAYAQWLGRQAETAKLVAFEEARRRDGFAALHMLEADSAFQQALRNGDVLPEQDARRADWKRARGQFEAMRAQLFTERFAFDASHPSWLTAITHQFLHGSRAHLVGNMVVLILIAPAVEALVGSTAFLTIYLLGGLVAAASHMLFAGAAAGSLVGASGAISAAMGAFAVLLGRRRIPFFYFVVVYFDVIRAPALLALPLWMANELVQFFWFGDRQVAYGAHFGGLLAGALLAFPLRARAMARLARQDAADVTPINPTGRESENLPWAPALRDARRLMTAQRFDEARRAYGLVVRHEGVSTGALRECFNVLRLSPTNTEYQACLSAIFTMDRSAPEQTLVLDAFRDYARNTAAVALPPKVLVMLVRHFAHCRAWRELEQAAQALHAAAPDSPALVPILAKAAHALREGGEPLRALTLTRMISHGDRTP</sequence>
<dbReference type="SUPFAM" id="SSF144091">
    <property type="entry name" value="Rhomboid-like"/>
    <property type="match status" value="1"/>
</dbReference>
<evidence type="ECO:0000313" key="12">
    <source>
        <dbReference type="Proteomes" id="UP000623509"/>
    </source>
</evidence>
<dbReference type="GO" id="GO:0006508">
    <property type="term" value="P:proteolysis"/>
    <property type="evidence" value="ECO:0007669"/>
    <property type="project" value="UniProtKB-KW"/>
</dbReference>
<keyword evidence="3 7" id="KW-0812">Transmembrane</keyword>